<evidence type="ECO:0000259" key="15">
    <source>
        <dbReference type="PROSITE" id="PS50279"/>
    </source>
</evidence>
<dbReference type="InterPro" id="IPR013783">
    <property type="entry name" value="Ig-like_fold"/>
</dbReference>
<dbReference type="SMART" id="SM00289">
    <property type="entry name" value="WR1"/>
    <property type="match status" value="11"/>
</dbReference>
<proteinExistence type="inferred from homology"/>
<comment type="subcellular location">
    <subcellularLocation>
        <location evidence="1">Endoplasmic reticulum lumen</location>
    </subcellularLocation>
</comment>
<feature type="domain" description="BPTI/Kunitz inhibitor" evidence="15">
    <location>
        <begin position="2125"/>
        <end position="2175"/>
    </location>
</feature>
<feature type="disulfide bond" evidence="12">
    <location>
        <begin position="215"/>
        <end position="247"/>
    </location>
</feature>
<dbReference type="CDD" id="cd00109">
    <property type="entry name" value="Kunitz-type"/>
    <property type="match status" value="1"/>
</dbReference>
<feature type="domain" description="BPTI/Kunitz inhibitor" evidence="15">
    <location>
        <begin position="677"/>
        <end position="731"/>
    </location>
</feature>
<keyword evidence="9" id="KW-0862">Zinc</keyword>
<dbReference type="GO" id="GO:0004867">
    <property type="term" value="F:serine-type endopeptidase inhibitor activity"/>
    <property type="evidence" value="ECO:0007669"/>
    <property type="project" value="InterPro"/>
</dbReference>
<evidence type="ECO:0000256" key="10">
    <source>
        <dbReference type="ARBA" id="ARBA00022837"/>
    </source>
</evidence>
<dbReference type="Gene3D" id="4.10.410.10">
    <property type="entry name" value="Pancreatic trypsin inhibitor Kunitz domain"/>
    <property type="match status" value="14"/>
</dbReference>
<dbReference type="InterPro" id="IPR036880">
    <property type="entry name" value="Kunitz_BPTI_sf"/>
</dbReference>
<evidence type="ECO:0000313" key="18">
    <source>
        <dbReference type="WBParaSite" id="TCONS_00010504.p1"/>
    </source>
</evidence>
<dbReference type="Proteomes" id="UP000035681">
    <property type="component" value="Unplaced"/>
</dbReference>
<dbReference type="SUPFAM" id="SSF49265">
    <property type="entry name" value="Fibronectin type III"/>
    <property type="match status" value="1"/>
</dbReference>
<dbReference type="PROSITE" id="PS50279">
    <property type="entry name" value="BPTI_KUNITZ_2"/>
    <property type="match status" value="14"/>
</dbReference>
<feature type="domain" description="BPTI/Kunitz inhibitor" evidence="15">
    <location>
        <begin position="2017"/>
        <end position="2067"/>
    </location>
</feature>
<evidence type="ECO:0000256" key="6">
    <source>
        <dbReference type="ARBA" id="ARBA00022734"/>
    </source>
</evidence>
<feature type="domain" description="Fibronectin type-III" evidence="16">
    <location>
        <begin position="2373"/>
        <end position="2474"/>
    </location>
</feature>
<dbReference type="Pfam" id="PF00014">
    <property type="entry name" value="Kunitz_BPTI"/>
    <property type="match status" value="14"/>
</dbReference>
<keyword evidence="4" id="KW-0479">Metal-binding</keyword>
<feature type="domain" description="BPTI/Kunitz inhibitor" evidence="15">
    <location>
        <begin position="586"/>
        <end position="636"/>
    </location>
</feature>
<dbReference type="InterPro" id="IPR002223">
    <property type="entry name" value="Kunitz_BPTI"/>
</dbReference>
<keyword evidence="14" id="KW-0472">Membrane</keyword>
<evidence type="ECO:0000256" key="7">
    <source>
        <dbReference type="ARBA" id="ARBA00022737"/>
    </source>
</evidence>
<dbReference type="CDD" id="cd22593">
    <property type="entry name" value="Kunitz_conkunitzin"/>
    <property type="match status" value="13"/>
</dbReference>
<feature type="transmembrane region" description="Helical" evidence="14">
    <location>
        <begin position="2875"/>
        <end position="2903"/>
    </location>
</feature>
<keyword evidence="8" id="KW-0256">Endoplasmic reticulum</keyword>
<dbReference type="Pfam" id="PF00262">
    <property type="entry name" value="Calreticulin"/>
    <property type="match status" value="2"/>
</dbReference>
<evidence type="ECO:0000313" key="17">
    <source>
        <dbReference type="Proteomes" id="UP000035681"/>
    </source>
</evidence>
<evidence type="ECO:0000256" key="14">
    <source>
        <dbReference type="SAM" id="Phobius"/>
    </source>
</evidence>
<keyword evidence="7" id="KW-0677">Repeat</keyword>
<dbReference type="Gene3D" id="2.10.250.10">
    <property type="entry name" value="Calreticulin/calnexin, P domain"/>
    <property type="match status" value="1"/>
</dbReference>
<dbReference type="PROSITE" id="PS00803">
    <property type="entry name" value="CALRETICULIN_1"/>
    <property type="match status" value="1"/>
</dbReference>
<dbReference type="SMART" id="SM00131">
    <property type="entry name" value="KU"/>
    <property type="match status" value="14"/>
</dbReference>
<evidence type="ECO:0000256" key="8">
    <source>
        <dbReference type="ARBA" id="ARBA00022824"/>
    </source>
</evidence>
<dbReference type="InterPro" id="IPR009033">
    <property type="entry name" value="Calreticulin/calnexin_P_dom_sf"/>
</dbReference>
<feature type="domain" description="BPTI/Kunitz inhibitor" evidence="15">
    <location>
        <begin position="1114"/>
        <end position="1171"/>
    </location>
</feature>
<dbReference type="GO" id="GO:0005788">
    <property type="term" value="C:endoplasmic reticulum lumen"/>
    <property type="evidence" value="ECO:0007669"/>
    <property type="project" value="UniProtKB-SubCell"/>
</dbReference>
<dbReference type="InterPro" id="IPR053014">
    <property type="entry name" value="Cuticle_assoc_divergent"/>
</dbReference>
<feature type="compositionally biased region" description="Basic and acidic residues" evidence="13">
    <location>
        <begin position="316"/>
        <end position="326"/>
    </location>
</feature>
<dbReference type="PANTHER" id="PTHR46339:SF2">
    <property type="entry name" value="BPTI_KUNITZ INHIBITOR DOMAIN-CONTAINING PROTEIN"/>
    <property type="match status" value="1"/>
</dbReference>
<protein>
    <recommendedName>
        <fullName evidence="3">Calreticulin</fullName>
    </recommendedName>
</protein>
<feature type="domain" description="BPTI/Kunitz inhibitor" evidence="15">
    <location>
        <begin position="1470"/>
        <end position="1520"/>
    </location>
</feature>
<feature type="compositionally biased region" description="Basic and acidic residues" evidence="13">
    <location>
        <begin position="500"/>
        <end position="511"/>
    </location>
</feature>
<feature type="region of interest" description="Disordered" evidence="13">
    <location>
        <begin position="312"/>
        <end position="366"/>
    </location>
</feature>
<evidence type="ECO:0000256" key="1">
    <source>
        <dbReference type="ARBA" id="ARBA00004319"/>
    </source>
</evidence>
<dbReference type="SUPFAM" id="SSF49899">
    <property type="entry name" value="Concanavalin A-like lectins/glucanases"/>
    <property type="match status" value="1"/>
</dbReference>
<dbReference type="PROSITE" id="PS50853">
    <property type="entry name" value="FN3"/>
    <property type="match status" value="1"/>
</dbReference>
<accession>A0AAF5DD03</accession>
<dbReference type="InterPro" id="IPR036116">
    <property type="entry name" value="FN3_sf"/>
</dbReference>
<evidence type="ECO:0000256" key="11">
    <source>
        <dbReference type="ARBA" id="ARBA00023186"/>
    </source>
</evidence>
<dbReference type="WBParaSite" id="TCONS_00010504.p1">
    <property type="protein sequence ID" value="TCONS_00010504.p1"/>
    <property type="gene ID" value="XLOC_003719"/>
</dbReference>
<keyword evidence="11" id="KW-0143">Chaperone</keyword>
<name>A0AAF5DD03_STRER</name>
<dbReference type="SUPFAM" id="SSF57362">
    <property type="entry name" value="BPTI-like"/>
    <property type="match status" value="14"/>
</dbReference>
<feature type="compositionally biased region" description="Basic and acidic residues" evidence="13">
    <location>
        <begin position="339"/>
        <end position="360"/>
    </location>
</feature>
<feature type="domain" description="BPTI/Kunitz inhibitor" evidence="15">
    <location>
        <begin position="1233"/>
        <end position="1283"/>
    </location>
</feature>
<feature type="domain" description="BPTI/Kunitz inhibitor" evidence="15">
    <location>
        <begin position="1796"/>
        <end position="1846"/>
    </location>
</feature>
<dbReference type="SMART" id="SM00060">
    <property type="entry name" value="FN3"/>
    <property type="match status" value="3"/>
</dbReference>
<feature type="domain" description="BPTI/Kunitz inhibitor" evidence="15">
    <location>
        <begin position="1579"/>
        <end position="1629"/>
    </location>
</feature>
<organism evidence="17 18">
    <name type="scientific">Strongyloides stercoralis</name>
    <name type="common">Threadworm</name>
    <dbReference type="NCBI Taxonomy" id="6248"/>
    <lineage>
        <taxon>Eukaryota</taxon>
        <taxon>Metazoa</taxon>
        <taxon>Ecdysozoa</taxon>
        <taxon>Nematoda</taxon>
        <taxon>Chromadorea</taxon>
        <taxon>Rhabditida</taxon>
        <taxon>Tylenchina</taxon>
        <taxon>Panagrolaimomorpha</taxon>
        <taxon>Strongyloidoidea</taxon>
        <taxon>Strongyloididae</taxon>
        <taxon>Strongyloides</taxon>
    </lineage>
</organism>
<feature type="domain" description="BPTI/Kunitz inhibitor" evidence="15">
    <location>
        <begin position="1358"/>
        <end position="1408"/>
    </location>
</feature>
<dbReference type="Gene3D" id="2.60.40.10">
    <property type="entry name" value="Immunoglobulins"/>
    <property type="match status" value="1"/>
</dbReference>
<dbReference type="InterPro" id="IPR003961">
    <property type="entry name" value="FN3_dom"/>
</dbReference>
<keyword evidence="14" id="KW-0812">Transmembrane</keyword>
<dbReference type="Pfam" id="PF14625">
    <property type="entry name" value="Lustrin_cystein"/>
    <property type="match status" value="11"/>
</dbReference>
<keyword evidence="6" id="KW-0430">Lectin</keyword>
<feature type="domain" description="BPTI/Kunitz inhibitor" evidence="15">
    <location>
        <begin position="1903"/>
        <end position="1955"/>
    </location>
</feature>
<evidence type="ECO:0000256" key="13">
    <source>
        <dbReference type="SAM" id="MobiDB-lite"/>
    </source>
</evidence>
<dbReference type="GO" id="GO:0005509">
    <property type="term" value="F:calcium ion binding"/>
    <property type="evidence" value="ECO:0007669"/>
    <property type="project" value="InterPro"/>
</dbReference>
<dbReference type="FunFam" id="2.60.120.200:FF:000018">
    <property type="entry name" value="Calreticulin 1b"/>
    <property type="match status" value="1"/>
</dbReference>
<dbReference type="GO" id="GO:0030246">
    <property type="term" value="F:carbohydrate binding"/>
    <property type="evidence" value="ECO:0007669"/>
    <property type="project" value="UniProtKB-KW"/>
</dbReference>
<dbReference type="CDD" id="cd00063">
    <property type="entry name" value="FN3"/>
    <property type="match status" value="2"/>
</dbReference>
<evidence type="ECO:0000256" key="3">
    <source>
        <dbReference type="ARBA" id="ARBA00015837"/>
    </source>
</evidence>
<dbReference type="PRINTS" id="PR00626">
    <property type="entry name" value="CALRETICULIN"/>
</dbReference>
<dbReference type="GO" id="GO:0051082">
    <property type="term" value="F:unfolded protein binding"/>
    <property type="evidence" value="ECO:0007669"/>
    <property type="project" value="InterPro"/>
</dbReference>
<feature type="compositionally biased region" description="Basic and acidic residues" evidence="13">
    <location>
        <begin position="470"/>
        <end position="491"/>
    </location>
</feature>
<feature type="domain" description="BPTI/Kunitz inhibitor" evidence="15">
    <location>
        <begin position="1688"/>
        <end position="1738"/>
    </location>
</feature>
<evidence type="ECO:0000256" key="5">
    <source>
        <dbReference type="ARBA" id="ARBA00022729"/>
    </source>
</evidence>
<keyword evidence="14" id="KW-1133">Transmembrane helix</keyword>
<keyword evidence="17" id="KW-1185">Reference proteome</keyword>
<dbReference type="InterPro" id="IPR028150">
    <property type="entry name" value="Lustrin_cystein"/>
</dbReference>
<keyword evidence="12" id="KW-1015">Disulfide bond</keyword>
<feature type="domain" description="BPTI/Kunitz inhibitor" evidence="15">
    <location>
        <begin position="994"/>
        <end position="1044"/>
    </location>
</feature>
<feature type="region of interest" description="Disordered" evidence="13">
    <location>
        <begin position="470"/>
        <end position="522"/>
    </location>
</feature>
<dbReference type="InterPro" id="IPR013320">
    <property type="entry name" value="ConA-like_dom_sf"/>
</dbReference>
<dbReference type="InterPro" id="IPR001580">
    <property type="entry name" value="Calret/calnex"/>
</dbReference>
<comment type="similarity">
    <text evidence="2">Belongs to the calreticulin family.</text>
</comment>
<feature type="compositionally biased region" description="Acidic residues" evidence="13">
    <location>
        <begin position="327"/>
        <end position="338"/>
    </location>
</feature>
<keyword evidence="5" id="KW-0732">Signal</keyword>
<dbReference type="PROSITE" id="PS00804">
    <property type="entry name" value="CALRETICULIN_2"/>
    <property type="match status" value="1"/>
</dbReference>
<evidence type="ECO:0000256" key="4">
    <source>
        <dbReference type="ARBA" id="ARBA00022723"/>
    </source>
</evidence>
<dbReference type="Gene3D" id="2.60.120.200">
    <property type="match status" value="1"/>
</dbReference>
<dbReference type="InterPro" id="IPR006150">
    <property type="entry name" value="Cys_repeat_1"/>
</dbReference>
<evidence type="ECO:0000256" key="9">
    <source>
        <dbReference type="ARBA" id="ARBA00022833"/>
    </source>
</evidence>
<evidence type="ECO:0000259" key="16">
    <source>
        <dbReference type="PROSITE" id="PS50853"/>
    </source>
</evidence>
<feature type="domain" description="BPTI/Kunitz inhibitor" evidence="15">
    <location>
        <begin position="741"/>
        <end position="791"/>
    </location>
</feature>
<evidence type="ECO:0000256" key="2">
    <source>
        <dbReference type="ARBA" id="ARBA00010983"/>
    </source>
</evidence>
<dbReference type="InterPro" id="IPR018124">
    <property type="entry name" value="Calret/calnex_CS"/>
</dbReference>
<dbReference type="PANTHER" id="PTHR46339">
    <property type="entry name" value="PROTEIN CBG15282-RELATED"/>
    <property type="match status" value="1"/>
</dbReference>
<dbReference type="FunFam" id="2.10.250.10:FF:000002">
    <property type="entry name" value="Calreticulin"/>
    <property type="match status" value="1"/>
</dbReference>
<dbReference type="GO" id="GO:0006457">
    <property type="term" value="P:protein folding"/>
    <property type="evidence" value="ECO:0007669"/>
    <property type="project" value="InterPro"/>
</dbReference>
<evidence type="ECO:0000256" key="12">
    <source>
        <dbReference type="PIRSR" id="PIRSR601580-3"/>
    </source>
</evidence>
<dbReference type="PROSITE" id="PS00805">
    <property type="entry name" value="CALRETICULIN_REPEAT"/>
    <property type="match status" value="2"/>
</dbReference>
<reference evidence="18" key="1">
    <citation type="submission" date="2024-02" db="UniProtKB">
        <authorList>
            <consortium name="WormBaseParasite"/>
        </authorList>
    </citation>
    <scope>IDENTIFICATION</scope>
</reference>
<sequence>YFLLCNALVNGFIDKTNIKNDKIRCINECTINNSNMKKGDNKICTDSVFKEKTCFADVTLGCYYGVGSLTSNNKIIEERHIRGCLTRKNRRNTKRDIESKLILFWSVVFYKYIDMRTLLFVLGTIVLAVSGEIYFKEEFDKTYDKRWVVSKHKDDYGKFGLSAGKHYDDEERDTGLKTMNDAKFYDIATKFKKFSNKGKTLVVQFTVKHEQGIDCGGGYLKLLKSDVDLEKFHGETEYNIMFGPDICGPTKKIHVILNYKGKNHLISKEIPAPHDEATHQYTLILNPDNTYDVLLDNESVRKGDLESDWELLPPKKIKDPDAKKPEDWDEREYIDDPEDTKPDDWEKPEHIPDPDAKKPEDWDDEMDGDWEPPMIDNPEFKGEWKPKQIKNPAYKGVWIHPEIDNPDYAPDDELYLFKDIGAVGIDIWQVKSGTIFDNIIITDSAEEAKAFSEKTFMKLKPVEEEKRKAAEEEERKKMEEAAKASADKAESKEEEDEDKADAKDEDEAKEKDEEEGHDEFYSSIVSNSTDLGKLCEDGLPLLSSNDKPVPCNKTSHCPLGFWCHNGGIYPSLYYCCPKNKEINNICGLPKKIGYGFEVSLRYVFNIHSRECESFMYYGIGGNENNFESLEKCQLMCGMFSKKIEEFFSNENKFIEKISSSVFHINNDAPVTSNFDPCTQTPDIGISLNGNNTIEKRFYFDRILSKCIQFSYKGLGGNYNNFKSSQDCEKTCGNGKLQLSSCFEKYTNGTGNMKILRYYYDYKHRVCKTFFYKGNNGNNNRFISRKQCTELCIVSLQPDKVLVAGTTAIATTTTTTLTSITTLLTTTTTTITTTTIESKLFSRLNFNSYKKNNTSKGVEINVNEEKYIVPKIIKIIPPNNYENERFYQNEKQNIFNNNNNNNQLNINGYESTYNNGYGMKYPNEEVPFPNTNNQEVWGFENYYQPLPHDSHISITNMTNKSSKRRRPIQEISSSAYKEFINNLTDIKNNNDNNVCKLPLEPGVGNLLIQRWYYNPTFQNCIPFFFKGQSSNGNNFFTKIECINRCMVNNNNKTPKHKIKEQYNNICSQGTPSLNSYHKLIICTSHDNCLKKTHYCSFDITNVQGYCCPKSYISPCEQELVIGNYLYNKNVEKETTIRYYFNKDTYTCTSFKYTGFGGNENNFLTIGECRRQCPEYINPCPIGIPYISKINENVAFCSHINQECPQNYWCHIGGSKKTSTCCPMINDDALNEDPCSMNLIIGEGHEKLSRYFYNKRTKQCESFIYLGKKGNANNFYTKTDCEAMCPVFENPCGFGSPFFNTIMSSNNNNNNDNDPEEESQPMFCSITENEDESNCPEGYYCHIGGSSHSTVCCPITGDPCDMPVAKGNGTLILNRWYFNSKTKVCSSFVYSGIGGNINNFLSKEDCSQTCDVMLNPCPTGHPHITLSGEVTQCGDFSTTGNDENGSCPPTYWCHYGSSYESSTCCPNAGNPCILDMEEGEGNLNVIRYYYDYKSRKCKKMIYKGMKGNQNSFLTLTACEARCPVFKNPCLNGEPEKLENGEDIKFCSLSNFKNGCGEGYYCHIGYSEESTVCCLKVNDDPCSQPIIRGGGPSSLSRFYFDSSTRTCLPFIYSGGNGNMNNFISKDECESTCPVLQNPCSNDEGPPATDDNGQYIFCASRADNTCPSGYFCHYGEFLSESICCPDGDGDVCNKQLQEGIGDKELIRWYFNNNLRRCSKFKYKGKAGNSNNFITLQECQMTCKEYQNPCSDGDPALNTKGEIIFCSTINNTTCPDNYFCHHGAVDSTTVCCPLQQQSDPCFGPLSIGNGLSKLSRWYFNHHTRQCLQFTYTGVNGNANNYLTEEDCSNSCPVVINPCPGIDRIYPKAFADSLKCSSDTSFLCPIGYWCHLGSTPETTICCPNAQDPCKQELEIGIKFKTENVKRWYYDSNIKECKSFIFKGLKGNQNNFLTKDDCIKTCPSYTNVCQIQEPYRDKIYNKIVNCDNNKNCPSGYFCHRGSSSTSIKDKNINNVCCRSLKHPCQDEVIIGNGKNSLPRWYFNFEKKQCIEFTYSGSGGSSNNFINREECIETCLYDNTNPCRNGEPYKNIYGEIKNCSPQLYNQCPSKYFCHYGDDKKNTVCCPSILPSPCLENMEIGYGNKQLSRYYYNNNQKECLPFIYTGMGGNSNNFLTKEDCVKNCYLHSSSTPILFSTAEWPWYTQKEIKKRSITLKCGMPQAKSCKGSPIGYFYESLSDECVPIRPCPNEPYDNIFWNLNECTNICSNIGNRRSATDKEEDYLLIRSLGFLSQLLSNPRNKENLRCSMVKDAQTRNTTKVYISSSSPIFDSHSFIFNNLIGNTTYRLSVEAFTLSQWNETRSIWYASKLIHTTLALLKWLPPPIELAVTERGQDFLEFQWRLPTVAITSYESMINQHELNIYEYNPITKISSKLQTISVRLPSTRVIIDRLLPSTIYNISIRTGTDYGYGYNAWGLFATSDNYISDSDVLRLKERTPNSLIITWDKNWMPKKPNNKEGGRYTVRAVTIYSMFGSNKELSISNVYDGSKLQPEVILRGLSPGTTFNVTLYARIYPQEVNGKNNIITNGKNKLNNNISKFKRKTIEYKKTWDLFSTLPQGAYIVSDPRIAAETEVAASIVWHPIEHTDVVVYYQIRYFLIDSIESTMIVTPPLSEKEVLCPKYGCDWLCYLIFNLKKHPRHYEFHIRARIDNIWNKWIIVSRKTWSLMERVCSITPPNFFVDHINSPEYMREIEVEEKEYKRVGTWRYLVIVDKKINNDNTGLEGITSIDMTHLTDLPTAKHDDISYYIAASLTEDNLKKMKRFIIGDGKQYGGYVNYPLEDRDNDPLWTIMPISQTENEVMEPKLKSCGINEKGIVECEMTFLEMIFLIPSWLTITGILFLLLTIIATSLIIWKCTKPTSNEKSFSRRESINTYKRAPSITFSRTASIHNIPRTLTTPRGTFSNIEYSPINCINEKDNDIESILNFDKMY</sequence>
<dbReference type="SUPFAM" id="SSF63887">
    <property type="entry name" value="P-domain of calnexin/calreticulin"/>
    <property type="match status" value="1"/>
</dbReference>
<keyword evidence="10" id="KW-0106">Calcium</keyword>